<proteinExistence type="predicted"/>
<dbReference type="Proteomes" id="UP000239477">
    <property type="component" value="Chromosome"/>
</dbReference>
<gene>
    <name evidence="2" type="ORF">CLM73_19500</name>
</gene>
<dbReference type="EMBL" id="CP023270">
    <property type="protein sequence ID" value="AVJ29124.1"/>
    <property type="molecule type" value="Genomic_DNA"/>
</dbReference>
<accession>A0A2S0IAX2</accession>
<feature type="compositionally biased region" description="Basic and acidic residues" evidence="1">
    <location>
        <begin position="7"/>
        <end position="19"/>
    </location>
</feature>
<organism evidence="2 3">
    <name type="scientific">Achromobacter spanius</name>
    <dbReference type="NCBI Taxonomy" id="217203"/>
    <lineage>
        <taxon>Bacteria</taxon>
        <taxon>Pseudomonadati</taxon>
        <taxon>Pseudomonadota</taxon>
        <taxon>Betaproteobacteria</taxon>
        <taxon>Burkholderiales</taxon>
        <taxon>Alcaligenaceae</taxon>
        <taxon>Achromobacter</taxon>
    </lineage>
</organism>
<feature type="region of interest" description="Disordered" evidence="1">
    <location>
        <begin position="1"/>
        <end position="79"/>
    </location>
</feature>
<protein>
    <submittedName>
        <fullName evidence="2">Uncharacterized protein</fullName>
    </submittedName>
</protein>
<reference evidence="2 3" key="1">
    <citation type="submission" date="2017-09" db="EMBL/GenBank/DDBJ databases">
        <title>Genomic, metabolic, and phenotypic characteristics of bacterial isolates from the natural microbiome of the model nematode Caenorhabditis elegans.</title>
        <authorList>
            <person name="Zimmermann J."/>
            <person name="Obeng N."/>
            <person name="Yang W."/>
            <person name="Obeng O."/>
            <person name="Kissoyan K."/>
            <person name="Pees B."/>
            <person name="Dirksen P."/>
            <person name="Hoppner M."/>
            <person name="Franke A."/>
            <person name="Rosenstiel P."/>
            <person name="Leippe M."/>
            <person name="Dierking K."/>
            <person name="Kaleta C."/>
            <person name="Schulenburg H."/>
        </authorList>
    </citation>
    <scope>NUCLEOTIDE SEQUENCE [LARGE SCALE GENOMIC DNA]</scope>
    <source>
        <strain evidence="2 3">MYb73</strain>
    </source>
</reference>
<dbReference type="AlphaFoldDB" id="A0A2S0IAX2"/>
<dbReference type="OrthoDB" id="8687784at2"/>
<evidence type="ECO:0000313" key="3">
    <source>
        <dbReference type="Proteomes" id="UP000239477"/>
    </source>
</evidence>
<name>A0A2S0IAX2_9BURK</name>
<keyword evidence="3" id="KW-1185">Reference proteome</keyword>
<dbReference type="RefSeq" id="WP_105239844.1">
    <property type="nucleotide sequence ID" value="NZ_CP023270.1"/>
</dbReference>
<evidence type="ECO:0000313" key="2">
    <source>
        <dbReference type="EMBL" id="AVJ29124.1"/>
    </source>
</evidence>
<evidence type="ECO:0000256" key="1">
    <source>
        <dbReference type="SAM" id="MobiDB-lite"/>
    </source>
</evidence>
<sequence>MSTKPHSHQDDPADADRKPVPPGERTLSDRPADPNRTGAGRQFPPGMDPEDVWDPGRATPDAPPVDNRSGEGQPPDRKK</sequence>